<evidence type="ECO:0000313" key="3">
    <source>
        <dbReference type="Proteomes" id="UP000297910"/>
    </source>
</evidence>
<evidence type="ECO:0000313" key="2">
    <source>
        <dbReference type="EMBL" id="TGO26304.1"/>
    </source>
</evidence>
<feature type="region of interest" description="Disordered" evidence="1">
    <location>
        <begin position="1"/>
        <end position="32"/>
    </location>
</feature>
<proteinExistence type="predicted"/>
<protein>
    <submittedName>
        <fullName evidence="2">Uncharacterized protein</fullName>
    </submittedName>
</protein>
<keyword evidence="3" id="KW-1185">Reference proteome</keyword>
<sequence length="119" mass="13210">MPSKVCEPPTSPTSPASPLPNSSKNPKQEFHKGQIVHWTPIGHPDTTMIIHTEGLPCKAILEYLGELKRINYQYNLRHSDTNEIQTLISKPWLSAGDASEDCSRESAKIPSVNNGEIDF</sequence>
<feature type="region of interest" description="Disordered" evidence="1">
    <location>
        <begin position="96"/>
        <end position="119"/>
    </location>
</feature>
<accession>A0A4Z1FN74</accession>
<comment type="caution">
    <text evidence="2">The sequence shown here is derived from an EMBL/GenBank/DDBJ whole genome shotgun (WGS) entry which is preliminary data.</text>
</comment>
<dbReference type="EMBL" id="PQXI01000062">
    <property type="protein sequence ID" value="TGO26304.1"/>
    <property type="molecule type" value="Genomic_DNA"/>
</dbReference>
<organism evidence="2 3">
    <name type="scientific">Botrytis paeoniae</name>
    <dbReference type="NCBI Taxonomy" id="278948"/>
    <lineage>
        <taxon>Eukaryota</taxon>
        <taxon>Fungi</taxon>
        <taxon>Dikarya</taxon>
        <taxon>Ascomycota</taxon>
        <taxon>Pezizomycotina</taxon>
        <taxon>Leotiomycetes</taxon>
        <taxon>Helotiales</taxon>
        <taxon>Sclerotiniaceae</taxon>
        <taxon>Botrytis</taxon>
    </lineage>
</organism>
<evidence type="ECO:0000256" key="1">
    <source>
        <dbReference type="SAM" id="MobiDB-lite"/>
    </source>
</evidence>
<dbReference type="Proteomes" id="UP000297910">
    <property type="component" value="Unassembled WGS sequence"/>
</dbReference>
<gene>
    <name evidence="2" type="ORF">BPAE_0062g00250</name>
</gene>
<feature type="compositionally biased region" description="Pro residues" evidence="1">
    <location>
        <begin position="9"/>
        <end position="18"/>
    </location>
</feature>
<dbReference type="AlphaFoldDB" id="A0A4Z1FN74"/>
<reference evidence="2 3" key="1">
    <citation type="submission" date="2017-12" db="EMBL/GenBank/DDBJ databases">
        <title>Comparative genomics of Botrytis spp.</title>
        <authorList>
            <person name="Valero-Jimenez C.A."/>
            <person name="Tapia P."/>
            <person name="Veloso J."/>
            <person name="Silva-Moreno E."/>
            <person name="Staats M."/>
            <person name="Valdes J.H."/>
            <person name="Van Kan J.A.L."/>
        </authorList>
    </citation>
    <scope>NUCLEOTIDE SEQUENCE [LARGE SCALE GENOMIC DNA]</scope>
    <source>
        <strain evidence="2 3">Bp0003</strain>
    </source>
</reference>
<name>A0A4Z1FN74_9HELO</name>